<evidence type="ECO:0000256" key="5">
    <source>
        <dbReference type="ARBA" id="ARBA00023128"/>
    </source>
</evidence>
<evidence type="ECO:0000256" key="1">
    <source>
        <dbReference type="ARBA" id="ARBA00004443"/>
    </source>
</evidence>
<dbReference type="GO" id="GO:0097193">
    <property type="term" value="P:intrinsic apoptotic signaling pathway"/>
    <property type="evidence" value="ECO:0007669"/>
    <property type="project" value="InterPro"/>
</dbReference>
<keyword evidence="5" id="KW-0496">Mitochondrion</keyword>
<dbReference type="Pfam" id="PF10231">
    <property type="entry name" value="COA8"/>
    <property type="match status" value="1"/>
</dbReference>
<evidence type="ECO:0000256" key="4">
    <source>
        <dbReference type="ARBA" id="ARBA00022946"/>
    </source>
</evidence>
<reference evidence="7 8" key="1">
    <citation type="journal article" date="2012" name="Science">
        <title>The Paleozoic origin of enzymatic lignin decomposition reconstructed from 31 fungal genomes.</title>
        <authorList>
            <person name="Floudas D."/>
            <person name="Binder M."/>
            <person name="Riley R."/>
            <person name="Barry K."/>
            <person name="Blanchette R.A."/>
            <person name="Henrissat B."/>
            <person name="Martinez A.T."/>
            <person name="Otillar R."/>
            <person name="Spatafora J.W."/>
            <person name="Yadav J.S."/>
            <person name="Aerts A."/>
            <person name="Benoit I."/>
            <person name="Boyd A."/>
            <person name="Carlson A."/>
            <person name="Copeland A."/>
            <person name="Coutinho P.M."/>
            <person name="de Vries R.P."/>
            <person name="Ferreira P."/>
            <person name="Findley K."/>
            <person name="Foster B."/>
            <person name="Gaskell J."/>
            <person name="Glotzer D."/>
            <person name="Gorecki P."/>
            <person name="Heitman J."/>
            <person name="Hesse C."/>
            <person name="Hori C."/>
            <person name="Igarashi K."/>
            <person name="Jurgens J.A."/>
            <person name="Kallen N."/>
            <person name="Kersten P."/>
            <person name="Kohler A."/>
            <person name="Kuees U."/>
            <person name="Kumar T.K.A."/>
            <person name="Kuo A."/>
            <person name="LaButti K."/>
            <person name="Larrondo L.F."/>
            <person name="Lindquist E."/>
            <person name="Ling A."/>
            <person name="Lombard V."/>
            <person name="Lucas S."/>
            <person name="Lundell T."/>
            <person name="Martin R."/>
            <person name="McLaughlin D.J."/>
            <person name="Morgenstern I."/>
            <person name="Morin E."/>
            <person name="Murat C."/>
            <person name="Nagy L.G."/>
            <person name="Nolan M."/>
            <person name="Ohm R.A."/>
            <person name="Patyshakuliyeva A."/>
            <person name="Rokas A."/>
            <person name="Ruiz-Duenas F.J."/>
            <person name="Sabat G."/>
            <person name="Salamov A."/>
            <person name="Samejima M."/>
            <person name="Schmutz J."/>
            <person name="Slot J.C."/>
            <person name="St John F."/>
            <person name="Stenlid J."/>
            <person name="Sun H."/>
            <person name="Sun S."/>
            <person name="Syed K."/>
            <person name="Tsang A."/>
            <person name="Wiebenga A."/>
            <person name="Young D."/>
            <person name="Pisabarro A."/>
            <person name="Eastwood D.C."/>
            <person name="Martin F."/>
            <person name="Cullen D."/>
            <person name="Grigoriev I.V."/>
            <person name="Hibbett D.S."/>
        </authorList>
    </citation>
    <scope>NUCLEOTIDE SEQUENCE [LARGE SCALE GENOMIC DNA]</scope>
    <source>
        <strain evidence="7 8">MD-104</strain>
    </source>
</reference>
<keyword evidence="8" id="KW-1185">Reference proteome</keyword>
<evidence type="ECO:0000256" key="6">
    <source>
        <dbReference type="ARBA" id="ARBA00023136"/>
    </source>
</evidence>
<dbReference type="PANTHER" id="PTHR31107">
    <property type="entry name" value="APOPTOGENIC PROTEIN 1, MITOCHONDRIAL"/>
    <property type="match status" value="1"/>
</dbReference>
<dbReference type="PANTHER" id="PTHR31107:SF2">
    <property type="entry name" value="CYTOCHROME C OXIDASE ASSEMBLY FACTOR 8"/>
    <property type="match status" value="1"/>
</dbReference>
<sequence length="173" mass="20209">MTAVLARAPRLRVRLFHSSIVCNHLVGPPDPVSHLRPVIYDDDVRPRRTNVTHPYSLREFGGDTEEYQWKMQRQQLDAYNQAFWADSNSRFEAAKRAVLESLPASRSDEEYEFALSEFYKRWVVQETARQQEYSAEWRKRNWSSIVLGARLSYGKLVARISHPFSSSKDDTNN</sequence>
<keyword evidence="4" id="KW-0809">Transit peptide</keyword>
<evidence type="ECO:0008006" key="9">
    <source>
        <dbReference type="Google" id="ProtNLM"/>
    </source>
</evidence>
<dbReference type="OrthoDB" id="6246201at2759"/>
<dbReference type="Proteomes" id="UP000218811">
    <property type="component" value="Unassembled WGS sequence"/>
</dbReference>
<keyword evidence="6" id="KW-0472">Membrane</keyword>
<evidence type="ECO:0000313" key="7">
    <source>
        <dbReference type="EMBL" id="PCH38017.1"/>
    </source>
</evidence>
<keyword evidence="3" id="KW-0999">Mitochondrion inner membrane</keyword>
<evidence type="ECO:0000256" key="3">
    <source>
        <dbReference type="ARBA" id="ARBA00022792"/>
    </source>
</evidence>
<evidence type="ECO:0000313" key="8">
    <source>
        <dbReference type="Proteomes" id="UP000218811"/>
    </source>
</evidence>
<proteinExistence type="inferred from homology"/>
<comment type="subcellular location">
    <subcellularLocation>
        <location evidence="1">Mitochondrion inner membrane</location>
        <topology evidence="1">Peripheral membrane protein</topology>
        <orientation evidence="1">Matrix side</orientation>
    </subcellularLocation>
</comment>
<comment type="similarity">
    <text evidence="2">Belongs to the COA8 family.</text>
</comment>
<dbReference type="InterPro" id="IPR018796">
    <property type="entry name" value="COA8"/>
</dbReference>
<protein>
    <recommendedName>
        <fullName evidence="9">Apoptogenic protein 1, mitochondrial</fullName>
    </recommendedName>
</protein>
<dbReference type="GO" id="GO:0005743">
    <property type="term" value="C:mitochondrial inner membrane"/>
    <property type="evidence" value="ECO:0007669"/>
    <property type="project" value="UniProtKB-SubCell"/>
</dbReference>
<accession>A0A2H3JPS4</accession>
<dbReference type="EMBL" id="KB467942">
    <property type="protein sequence ID" value="PCH38017.1"/>
    <property type="molecule type" value="Genomic_DNA"/>
</dbReference>
<name>A0A2H3JPS4_WOLCO</name>
<evidence type="ECO:0000256" key="2">
    <source>
        <dbReference type="ARBA" id="ARBA00005453"/>
    </source>
</evidence>
<dbReference type="OMA" id="DTREYQW"/>
<gene>
    <name evidence="7" type="ORF">WOLCODRAFT_64292</name>
</gene>
<organism evidence="7 8">
    <name type="scientific">Wolfiporia cocos (strain MD-104)</name>
    <name type="common">Brown rot fungus</name>
    <dbReference type="NCBI Taxonomy" id="742152"/>
    <lineage>
        <taxon>Eukaryota</taxon>
        <taxon>Fungi</taxon>
        <taxon>Dikarya</taxon>
        <taxon>Basidiomycota</taxon>
        <taxon>Agaricomycotina</taxon>
        <taxon>Agaricomycetes</taxon>
        <taxon>Polyporales</taxon>
        <taxon>Phaeolaceae</taxon>
        <taxon>Wolfiporia</taxon>
    </lineage>
</organism>
<dbReference type="AlphaFoldDB" id="A0A2H3JPS4"/>